<comment type="similarity">
    <text evidence="2">Belongs to the peptidase M20A family. ArgE subfamily.</text>
</comment>
<dbReference type="GO" id="GO:0046872">
    <property type="term" value="F:metal ion binding"/>
    <property type="evidence" value="ECO:0007669"/>
    <property type="project" value="UniProtKB-KW"/>
</dbReference>
<dbReference type="CDD" id="cd03894">
    <property type="entry name" value="M20_ArgE"/>
    <property type="match status" value="1"/>
</dbReference>
<proteinExistence type="inferred from homology"/>
<dbReference type="PROSITE" id="PS00758">
    <property type="entry name" value="ARGE_DAPE_CPG2_1"/>
    <property type="match status" value="1"/>
</dbReference>
<dbReference type="InterPro" id="IPR001261">
    <property type="entry name" value="ArgE/DapE_CS"/>
</dbReference>
<dbReference type="PROSITE" id="PS00759">
    <property type="entry name" value="ARGE_DAPE_CPG2_2"/>
    <property type="match status" value="1"/>
</dbReference>
<evidence type="ECO:0000256" key="5">
    <source>
        <dbReference type="ARBA" id="ARBA00022605"/>
    </source>
</evidence>
<evidence type="ECO:0000313" key="12">
    <source>
        <dbReference type="Proteomes" id="UP000233293"/>
    </source>
</evidence>
<evidence type="ECO:0000259" key="10">
    <source>
        <dbReference type="Pfam" id="PF07687"/>
    </source>
</evidence>
<dbReference type="PANTHER" id="PTHR43808:SF31">
    <property type="entry name" value="N-ACETYL-L-CITRULLINE DEACETYLASE"/>
    <property type="match status" value="1"/>
</dbReference>
<dbReference type="NCBIfam" id="TIGR01892">
    <property type="entry name" value="AcOrn-deacetyl"/>
    <property type="match status" value="1"/>
</dbReference>
<name>A0A2N3PS68_9PROT</name>
<dbReference type="AlphaFoldDB" id="A0A2N3PS68"/>
<evidence type="ECO:0000256" key="4">
    <source>
        <dbReference type="ARBA" id="ARBA00022571"/>
    </source>
</evidence>
<dbReference type="GO" id="GO:0006526">
    <property type="term" value="P:L-arginine biosynthetic process"/>
    <property type="evidence" value="ECO:0007669"/>
    <property type="project" value="UniProtKB-KW"/>
</dbReference>
<keyword evidence="3" id="KW-0963">Cytoplasm</keyword>
<dbReference type="EMBL" id="PIUM01000022">
    <property type="protein sequence ID" value="PKU23253.1"/>
    <property type="molecule type" value="Genomic_DNA"/>
</dbReference>
<gene>
    <name evidence="11" type="primary">argE</name>
    <name evidence="11" type="ORF">CWS72_17665</name>
</gene>
<evidence type="ECO:0000256" key="2">
    <source>
        <dbReference type="ARBA" id="ARBA00005691"/>
    </source>
</evidence>
<dbReference type="PANTHER" id="PTHR43808">
    <property type="entry name" value="ACETYLORNITHINE DEACETYLASE"/>
    <property type="match status" value="1"/>
</dbReference>
<evidence type="ECO:0000256" key="8">
    <source>
        <dbReference type="ARBA" id="ARBA00022833"/>
    </source>
</evidence>
<keyword evidence="12" id="KW-1185">Reference proteome</keyword>
<sequence length="391" mass="42660">MDDAPDMPPSSSVLAMVERLVGFDTTSQRSNLDAIAFLRETLEGMGARCRLTYDDSGRKANLYATLGADDRPGIMLSGHTDVVPVEGQDWSSDPFRLTERDGKYFGRGSADMKSFIALCLALAPEFLARGLATPLHFSFSYDEELGCVGVRRLIADMAGLPIKPKLCIVGEPTGMQVIAGHKGKKSLRCHVHGKESHSALGQGVNAVEAAAEVIAHIKAVQRRIRRDGPFDPAYEPPYTTLHTGTVQGGRALNIVPRDCRFDFEIRALPGHDSDALYQEIRHFAEDQIEPEMKEVDATTGVEFQMMNDTAGFDLPDDHPAVRFVTALTGANQTGRVSFGTEAGLFNEAGVPTVVCGPGFIDQAHRPDEFISADQLVQGEAFLRRLMDHVCR</sequence>
<protein>
    <submittedName>
        <fullName evidence="11">Acetylornithine deacetylase</fullName>
    </submittedName>
</protein>
<dbReference type="Proteomes" id="UP000233293">
    <property type="component" value="Unassembled WGS sequence"/>
</dbReference>
<dbReference type="SUPFAM" id="SSF53187">
    <property type="entry name" value="Zn-dependent exopeptidases"/>
    <property type="match status" value="1"/>
</dbReference>
<evidence type="ECO:0000256" key="3">
    <source>
        <dbReference type="ARBA" id="ARBA00022490"/>
    </source>
</evidence>
<dbReference type="InterPro" id="IPR002933">
    <property type="entry name" value="Peptidase_M20"/>
</dbReference>
<accession>A0A2N3PS68</accession>
<reference evidence="12" key="1">
    <citation type="submission" date="2017-12" db="EMBL/GenBank/DDBJ databases">
        <title>Draft genome sequence of Telmatospirillum siberiense 26-4b1T, an acidotolerant peatland alphaproteobacterium potentially involved in sulfur cycling.</title>
        <authorList>
            <person name="Hausmann B."/>
            <person name="Pjevac P."/>
            <person name="Schreck K."/>
            <person name="Herbold C.W."/>
            <person name="Daims H."/>
            <person name="Wagner M."/>
            <person name="Pester M."/>
            <person name="Loy A."/>
        </authorList>
    </citation>
    <scope>NUCLEOTIDE SEQUENCE [LARGE SCALE GENOMIC DNA]</scope>
    <source>
        <strain evidence="12">26-4b1</strain>
    </source>
</reference>
<evidence type="ECO:0000256" key="7">
    <source>
        <dbReference type="ARBA" id="ARBA00022801"/>
    </source>
</evidence>
<dbReference type="RefSeq" id="WP_101251951.1">
    <property type="nucleotide sequence ID" value="NZ_PIUM01000022.1"/>
</dbReference>
<keyword evidence="9" id="KW-0170">Cobalt</keyword>
<keyword evidence="5" id="KW-0028">Amino-acid biosynthesis</keyword>
<keyword evidence="7" id="KW-0378">Hydrolase</keyword>
<dbReference type="NCBIfam" id="NF005710">
    <property type="entry name" value="PRK07522.1"/>
    <property type="match status" value="1"/>
</dbReference>
<dbReference type="Gene3D" id="3.40.630.10">
    <property type="entry name" value="Zn peptidases"/>
    <property type="match status" value="1"/>
</dbReference>
<dbReference type="InterPro" id="IPR011650">
    <property type="entry name" value="Peptidase_M20_dimer"/>
</dbReference>
<dbReference type="GO" id="GO:0008777">
    <property type="term" value="F:acetylornithine deacetylase activity"/>
    <property type="evidence" value="ECO:0007669"/>
    <property type="project" value="TreeGrafter"/>
</dbReference>
<evidence type="ECO:0000313" key="11">
    <source>
        <dbReference type="EMBL" id="PKU23253.1"/>
    </source>
</evidence>
<dbReference type="SUPFAM" id="SSF55031">
    <property type="entry name" value="Bacterial exopeptidase dimerisation domain"/>
    <property type="match status" value="1"/>
</dbReference>
<keyword evidence="8" id="KW-0862">Zinc</keyword>
<dbReference type="OrthoDB" id="9809784at2"/>
<evidence type="ECO:0000256" key="6">
    <source>
        <dbReference type="ARBA" id="ARBA00022723"/>
    </source>
</evidence>
<comment type="caution">
    <text evidence="11">The sequence shown here is derived from an EMBL/GenBank/DDBJ whole genome shotgun (WGS) entry which is preliminary data.</text>
</comment>
<dbReference type="InterPro" id="IPR010169">
    <property type="entry name" value="AcOrn-deacetyl"/>
</dbReference>
<keyword evidence="4" id="KW-0055">Arginine biosynthesis</keyword>
<dbReference type="Pfam" id="PF01546">
    <property type="entry name" value="Peptidase_M20"/>
    <property type="match status" value="1"/>
</dbReference>
<evidence type="ECO:0000256" key="1">
    <source>
        <dbReference type="ARBA" id="ARBA00001947"/>
    </source>
</evidence>
<feature type="domain" description="Peptidase M20 dimerisation" evidence="10">
    <location>
        <begin position="180"/>
        <end position="287"/>
    </location>
</feature>
<keyword evidence="6" id="KW-0479">Metal-binding</keyword>
<dbReference type="InterPro" id="IPR036264">
    <property type="entry name" value="Bact_exopeptidase_dim_dom"/>
</dbReference>
<organism evidence="11 12">
    <name type="scientific">Telmatospirillum siberiense</name>
    <dbReference type="NCBI Taxonomy" id="382514"/>
    <lineage>
        <taxon>Bacteria</taxon>
        <taxon>Pseudomonadati</taxon>
        <taxon>Pseudomonadota</taxon>
        <taxon>Alphaproteobacteria</taxon>
        <taxon>Rhodospirillales</taxon>
        <taxon>Rhodospirillaceae</taxon>
        <taxon>Telmatospirillum</taxon>
    </lineage>
</organism>
<dbReference type="Gene3D" id="3.30.70.360">
    <property type="match status" value="1"/>
</dbReference>
<dbReference type="Pfam" id="PF07687">
    <property type="entry name" value="M20_dimer"/>
    <property type="match status" value="1"/>
</dbReference>
<comment type="cofactor">
    <cofactor evidence="1">
        <name>Zn(2+)</name>
        <dbReference type="ChEBI" id="CHEBI:29105"/>
    </cofactor>
</comment>
<evidence type="ECO:0000256" key="9">
    <source>
        <dbReference type="ARBA" id="ARBA00023285"/>
    </source>
</evidence>
<dbReference type="InterPro" id="IPR050072">
    <property type="entry name" value="Peptidase_M20A"/>
</dbReference>